<evidence type="ECO:0000256" key="2">
    <source>
        <dbReference type="SAM" id="SignalP"/>
    </source>
</evidence>
<comment type="caution">
    <text evidence="3">The sequence shown here is derived from an EMBL/GenBank/DDBJ whole genome shotgun (WGS) entry which is preliminary data.</text>
</comment>
<reference evidence="3" key="1">
    <citation type="submission" date="2021-01" db="EMBL/GenBank/DDBJ databases">
        <authorList>
            <person name="Kaushik A."/>
        </authorList>
    </citation>
    <scope>NUCLEOTIDE SEQUENCE</scope>
    <source>
        <strain evidence="3">Type strain: AG8-Rh-89/</strain>
    </source>
</reference>
<organism evidence="3 4">
    <name type="scientific">Rhizoctonia solani</name>
    <dbReference type="NCBI Taxonomy" id="456999"/>
    <lineage>
        <taxon>Eukaryota</taxon>
        <taxon>Fungi</taxon>
        <taxon>Dikarya</taxon>
        <taxon>Basidiomycota</taxon>
        <taxon>Agaricomycotina</taxon>
        <taxon>Agaricomycetes</taxon>
        <taxon>Cantharellales</taxon>
        <taxon>Ceratobasidiaceae</taxon>
        <taxon>Rhizoctonia</taxon>
    </lineage>
</organism>
<gene>
    <name evidence="3" type="ORF">RDB_LOCUS40813</name>
</gene>
<keyword evidence="1" id="KW-0472">Membrane</keyword>
<protein>
    <recommendedName>
        <fullName evidence="5">Transmembrane protein</fullName>
    </recommendedName>
</protein>
<keyword evidence="1" id="KW-0812">Transmembrane</keyword>
<dbReference type="AlphaFoldDB" id="A0A8H3B8I7"/>
<feature type="chain" id="PRO_5034330959" description="Transmembrane protein" evidence="2">
    <location>
        <begin position="24"/>
        <end position="191"/>
    </location>
</feature>
<evidence type="ECO:0000313" key="4">
    <source>
        <dbReference type="Proteomes" id="UP000663850"/>
    </source>
</evidence>
<evidence type="ECO:0008006" key="5">
    <source>
        <dbReference type="Google" id="ProtNLM"/>
    </source>
</evidence>
<evidence type="ECO:0000313" key="3">
    <source>
        <dbReference type="EMBL" id="CAE6450297.1"/>
    </source>
</evidence>
<sequence length="191" mass="19988">MHVLSRLTSFILFVLSMSIFTHALPSPGTSGALTTRDAKCDQLVDVVVALKANVDTCIAAIVKADVAADINLQLEAIVRHVQATADTIVTVGAVADMDAIVKADVAAKVAAIIAVILKACLRLSIKFGIQVFLELFVKIDAALKLLLVNIGACVDGIVILISQIVVATCAHILVTLSFKSCLSVLTLVGIN</sequence>
<feature type="transmembrane region" description="Helical" evidence="1">
    <location>
        <begin position="105"/>
        <end position="125"/>
    </location>
</feature>
<keyword evidence="2" id="KW-0732">Signal</keyword>
<evidence type="ECO:0000256" key="1">
    <source>
        <dbReference type="SAM" id="Phobius"/>
    </source>
</evidence>
<accession>A0A8H3B8I7</accession>
<feature type="transmembrane region" description="Helical" evidence="1">
    <location>
        <begin position="146"/>
        <end position="166"/>
    </location>
</feature>
<dbReference type="EMBL" id="CAJMWZ010002150">
    <property type="protein sequence ID" value="CAE6450297.1"/>
    <property type="molecule type" value="Genomic_DNA"/>
</dbReference>
<dbReference type="Proteomes" id="UP000663850">
    <property type="component" value="Unassembled WGS sequence"/>
</dbReference>
<keyword evidence="1" id="KW-1133">Transmembrane helix</keyword>
<name>A0A8H3B8I7_9AGAM</name>
<proteinExistence type="predicted"/>
<feature type="signal peptide" evidence="2">
    <location>
        <begin position="1"/>
        <end position="23"/>
    </location>
</feature>